<sequence>MSTSSTRPDFRSSGAARRLGSMRRRMAAAVLLLSLLLVALTDALHIANDAQWRQLVLDRHMLSMLLRDIALVLLLSLCLCLALDRLLLRPLRRLAASTEAFDPTRPPPLAELVAAEPPAAEPAELQQISDSISRVHQRLWLQLRDEQDRAAQLRAEIERQQEALQQARQALELKSRELGSLSRVDTLTGLPNRREFDEALRREFKRAQRLRSRLALAVLDLDHFKRFNEVHGNVAGDVALSRFAGLLAERVKRDTDLVARLGGEEFVALLPGSGIEEAVALLEPLREELRVLALPQPALGPERVLTISIGLAAYSPAHPYLSPLALLQAADEALYIAKHAGRDRISLASSKPN</sequence>
<name>A0ABT8DQ07_9BURK</name>
<proteinExistence type="predicted"/>
<evidence type="ECO:0000313" key="6">
    <source>
        <dbReference type="Proteomes" id="UP001228044"/>
    </source>
</evidence>
<dbReference type="InterPro" id="IPR043128">
    <property type="entry name" value="Rev_trsase/Diguanyl_cyclase"/>
</dbReference>
<dbReference type="InterPro" id="IPR000160">
    <property type="entry name" value="GGDEF_dom"/>
</dbReference>
<dbReference type="SUPFAM" id="SSF55073">
    <property type="entry name" value="Nucleotide cyclase"/>
    <property type="match status" value="1"/>
</dbReference>
<keyword evidence="3" id="KW-0472">Membrane</keyword>
<dbReference type="EC" id="2.7.7.65" evidence="1"/>
<dbReference type="Gene3D" id="3.30.70.270">
    <property type="match status" value="1"/>
</dbReference>
<keyword evidence="3" id="KW-1133">Transmembrane helix</keyword>
<feature type="transmembrane region" description="Helical" evidence="3">
    <location>
        <begin position="69"/>
        <end position="88"/>
    </location>
</feature>
<comment type="caution">
    <text evidence="5">The sequence shown here is derived from an EMBL/GenBank/DDBJ whole genome shotgun (WGS) entry which is preliminary data.</text>
</comment>
<feature type="domain" description="GGDEF" evidence="4">
    <location>
        <begin position="212"/>
        <end position="350"/>
    </location>
</feature>
<gene>
    <name evidence="5" type="ORF">QWJ38_01910</name>
</gene>
<dbReference type="PANTHER" id="PTHR45138">
    <property type="entry name" value="REGULATORY COMPONENTS OF SENSORY TRANSDUCTION SYSTEM"/>
    <property type="match status" value="1"/>
</dbReference>
<dbReference type="Pfam" id="PF00990">
    <property type="entry name" value="GGDEF"/>
    <property type="match status" value="1"/>
</dbReference>
<dbReference type="Proteomes" id="UP001228044">
    <property type="component" value="Unassembled WGS sequence"/>
</dbReference>
<keyword evidence="5" id="KW-0548">Nucleotidyltransferase</keyword>
<organism evidence="5 6">
    <name type="scientific">Roseateles violae</name>
    <dbReference type="NCBI Taxonomy" id="3058042"/>
    <lineage>
        <taxon>Bacteria</taxon>
        <taxon>Pseudomonadati</taxon>
        <taxon>Pseudomonadota</taxon>
        <taxon>Betaproteobacteria</taxon>
        <taxon>Burkholderiales</taxon>
        <taxon>Sphaerotilaceae</taxon>
        <taxon>Roseateles</taxon>
    </lineage>
</organism>
<dbReference type="CDD" id="cd01949">
    <property type="entry name" value="GGDEF"/>
    <property type="match status" value="1"/>
</dbReference>
<evidence type="ECO:0000313" key="5">
    <source>
        <dbReference type="EMBL" id="MDN3919024.1"/>
    </source>
</evidence>
<evidence type="ECO:0000256" key="1">
    <source>
        <dbReference type="ARBA" id="ARBA00012528"/>
    </source>
</evidence>
<dbReference type="PROSITE" id="PS50887">
    <property type="entry name" value="GGDEF"/>
    <property type="match status" value="1"/>
</dbReference>
<dbReference type="SMART" id="SM00267">
    <property type="entry name" value="GGDEF"/>
    <property type="match status" value="1"/>
</dbReference>
<keyword evidence="3" id="KW-0812">Transmembrane</keyword>
<keyword evidence="6" id="KW-1185">Reference proteome</keyword>
<evidence type="ECO:0000259" key="4">
    <source>
        <dbReference type="PROSITE" id="PS50887"/>
    </source>
</evidence>
<feature type="coiled-coil region" evidence="2">
    <location>
        <begin position="143"/>
        <end position="177"/>
    </location>
</feature>
<keyword evidence="5" id="KW-0808">Transferase</keyword>
<evidence type="ECO:0000256" key="2">
    <source>
        <dbReference type="SAM" id="Coils"/>
    </source>
</evidence>
<protein>
    <recommendedName>
        <fullName evidence="1">diguanylate cyclase</fullName>
        <ecNumber evidence="1">2.7.7.65</ecNumber>
    </recommendedName>
</protein>
<accession>A0ABT8DQ07</accession>
<dbReference type="InterPro" id="IPR050469">
    <property type="entry name" value="Diguanylate_Cyclase"/>
</dbReference>
<keyword evidence="2" id="KW-0175">Coiled coil</keyword>
<dbReference type="EMBL" id="JAUHHC010000001">
    <property type="protein sequence ID" value="MDN3919024.1"/>
    <property type="molecule type" value="Genomic_DNA"/>
</dbReference>
<dbReference type="PANTHER" id="PTHR45138:SF24">
    <property type="entry name" value="DIGUANYLATE CYCLASE DGCC-RELATED"/>
    <property type="match status" value="1"/>
</dbReference>
<dbReference type="GO" id="GO:0052621">
    <property type="term" value="F:diguanylate cyclase activity"/>
    <property type="evidence" value="ECO:0007669"/>
    <property type="project" value="UniProtKB-EC"/>
</dbReference>
<evidence type="ECO:0000256" key="3">
    <source>
        <dbReference type="SAM" id="Phobius"/>
    </source>
</evidence>
<reference evidence="5 6" key="1">
    <citation type="submission" date="2023-06" db="EMBL/GenBank/DDBJ databases">
        <title>Pelomonas sp. PFR6 16S ribosomal RNA gene Genome sequencing and assembly.</title>
        <authorList>
            <person name="Woo H."/>
        </authorList>
    </citation>
    <scope>NUCLEOTIDE SEQUENCE [LARGE SCALE GENOMIC DNA]</scope>
    <source>
        <strain evidence="5 6">PFR6</strain>
    </source>
</reference>
<dbReference type="RefSeq" id="WP_290357345.1">
    <property type="nucleotide sequence ID" value="NZ_JAUHHC010000001.1"/>
</dbReference>
<dbReference type="InterPro" id="IPR029787">
    <property type="entry name" value="Nucleotide_cyclase"/>
</dbReference>
<dbReference type="NCBIfam" id="TIGR00254">
    <property type="entry name" value="GGDEF"/>
    <property type="match status" value="1"/>
</dbReference>